<evidence type="ECO:0000313" key="2">
    <source>
        <dbReference type="Proteomes" id="UP000024404"/>
    </source>
</evidence>
<accession>A0A8R1XYY3</accession>
<dbReference type="AlphaFoldDB" id="A0A8R1XYY3"/>
<reference evidence="1" key="2">
    <citation type="submission" date="2022-06" db="UniProtKB">
        <authorList>
            <consortium name="EnsemblMetazoa"/>
        </authorList>
    </citation>
    <scope>IDENTIFICATION</scope>
</reference>
<dbReference type="EMBL" id="CMVM020000190">
    <property type="status" value="NOT_ANNOTATED_CDS"/>
    <property type="molecule type" value="Genomic_DNA"/>
</dbReference>
<dbReference type="Proteomes" id="UP000024404">
    <property type="component" value="Unassembled WGS sequence"/>
</dbReference>
<evidence type="ECO:0000313" key="1">
    <source>
        <dbReference type="EnsemblMetazoa" id="OVOC7238.1"/>
    </source>
</evidence>
<keyword evidence="2" id="KW-1185">Reference proteome</keyword>
<name>A0A8R1XYY3_ONCVO</name>
<sequence length="45" mass="5475">MFENRLTLRPTVPVIIRFTEYNSFITYCSYFAENFIENQLLDCFD</sequence>
<proteinExistence type="predicted"/>
<organism evidence="1 2">
    <name type="scientific">Onchocerca volvulus</name>
    <dbReference type="NCBI Taxonomy" id="6282"/>
    <lineage>
        <taxon>Eukaryota</taxon>
        <taxon>Metazoa</taxon>
        <taxon>Ecdysozoa</taxon>
        <taxon>Nematoda</taxon>
        <taxon>Chromadorea</taxon>
        <taxon>Rhabditida</taxon>
        <taxon>Spirurina</taxon>
        <taxon>Spiruromorpha</taxon>
        <taxon>Filarioidea</taxon>
        <taxon>Onchocercidae</taxon>
        <taxon>Onchocerca</taxon>
    </lineage>
</organism>
<dbReference type="EnsemblMetazoa" id="OVOC7238.1">
    <property type="protein sequence ID" value="OVOC7238.1"/>
    <property type="gene ID" value="WBGene00244047"/>
</dbReference>
<protein>
    <submittedName>
        <fullName evidence="1">Uncharacterized protein</fullName>
    </submittedName>
</protein>
<reference evidence="2" key="1">
    <citation type="submission" date="2013-10" db="EMBL/GenBank/DDBJ databases">
        <title>Genome sequencing of Onchocerca volvulus.</title>
        <authorList>
            <person name="Cotton J."/>
            <person name="Tsai J."/>
            <person name="Stanley E."/>
            <person name="Tracey A."/>
            <person name="Holroyd N."/>
            <person name="Lustigman S."/>
            <person name="Berriman M."/>
        </authorList>
    </citation>
    <scope>NUCLEOTIDE SEQUENCE</scope>
</reference>